<evidence type="ECO:0000313" key="4">
    <source>
        <dbReference type="Proteomes" id="UP000182800"/>
    </source>
</evidence>
<evidence type="ECO:0000313" key="2">
    <source>
        <dbReference type="EMBL" id="SCC80822.1"/>
    </source>
</evidence>
<accession>A0A0P7X508</accession>
<gene>
    <name evidence="2" type="ORF">GA0071312_1750</name>
    <name evidence="1" type="ORF">HLUCCO17_12840</name>
</gene>
<comment type="caution">
    <text evidence="1">The sequence shown here is derived from an EMBL/GenBank/DDBJ whole genome shotgun (WGS) entry which is preliminary data.</text>
</comment>
<organism evidence="1 3">
    <name type="scientific">Saliniramus fredricksonii</name>
    <dbReference type="NCBI Taxonomy" id="1653334"/>
    <lineage>
        <taxon>Bacteria</taxon>
        <taxon>Pseudomonadati</taxon>
        <taxon>Pseudomonadota</taxon>
        <taxon>Alphaproteobacteria</taxon>
        <taxon>Hyphomicrobiales</taxon>
        <taxon>Salinarimonadaceae</taxon>
        <taxon>Saliniramus</taxon>
    </lineage>
</organism>
<evidence type="ECO:0000313" key="1">
    <source>
        <dbReference type="EMBL" id="KPQ09987.1"/>
    </source>
</evidence>
<dbReference type="RefSeq" id="WP_131817756.1">
    <property type="nucleotide sequence ID" value="NZ_FMBM01000002.1"/>
</dbReference>
<reference evidence="1 3" key="1">
    <citation type="submission" date="2015-09" db="EMBL/GenBank/DDBJ databases">
        <title>Identification and resolution of microdiversity through metagenomic sequencing of parallel consortia.</title>
        <authorList>
            <person name="Nelson W.C."/>
            <person name="Romine M.F."/>
            <person name="Lindemann S.R."/>
        </authorList>
    </citation>
    <scope>NUCLEOTIDE SEQUENCE [LARGE SCALE GENOMIC DNA]</scope>
    <source>
        <strain evidence="1">HL-109</strain>
    </source>
</reference>
<keyword evidence="4" id="KW-1185">Reference proteome</keyword>
<dbReference type="AlphaFoldDB" id="A0A0P7X508"/>
<sequence length="377" mass="39935">MAEPALSTAMPAATAEAAAGVVPCTAAHLPAVAAMFARTFRGRGAVATPSLQQTIARLFLERDAADADIPSLVHVDASGAVDGFLGVRVSPFELAGRPVRVAFCGSLMASAPDTDPFVGAKLLRRFLAGPQDISASETANAVSQALWTRLRGAVLPDYSLEWMRVLRPVAFGLALAGHAKPALNRLQPLTRPFDALARRIGPFAPPQAGPCTDSAADDAMIGALLERFSAGAVLRPDWAALDLGARLADARHKARYGAMQARVVWRGETAIGLFIYHARPGGMAHVLELAAAPGQLPAVVDHLFAHAHACGLAGLRGRTRPDLLEVLLTRRCQFTHRAATVLTSRDPAMMARIRSGRIVVNGLAGENWMPLIGHDFR</sequence>
<dbReference type="Proteomes" id="UP000050497">
    <property type="component" value="Unassembled WGS sequence"/>
</dbReference>
<dbReference type="Proteomes" id="UP000182800">
    <property type="component" value="Unassembled WGS sequence"/>
</dbReference>
<dbReference type="EMBL" id="FMBM01000002">
    <property type="protein sequence ID" value="SCC80822.1"/>
    <property type="molecule type" value="Genomic_DNA"/>
</dbReference>
<protein>
    <recommendedName>
        <fullName evidence="5">GNAT family N-acetyltransferase</fullName>
    </recommendedName>
</protein>
<dbReference type="STRING" id="1653334.GA0071312_1750"/>
<dbReference type="EMBL" id="LJSX01000020">
    <property type="protein sequence ID" value="KPQ09987.1"/>
    <property type="molecule type" value="Genomic_DNA"/>
</dbReference>
<evidence type="ECO:0000313" key="3">
    <source>
        <dbReference type="Proteomes" id="UP000050497"/>
    </source>
</evidence>
<evidence type="ECO:0008006" key="5">
    <source>
        <dbReference type="Google" id="ProtNLM"/>
    </source>
</evidence>
<reference evidence="2 4" key="2">
    <citation type="submission" date="2016-08" db="EMBL/GenBank/DDBJ databases">
        <authorList>
            <person name="Varghese N."/>
            <person name="Submissions Spin"/>
        </authorList>
    </citation>
    <scope>NUCLEOTIDE SEQUENCE [LARGE SCALE GENOMIC DNA]</scope>
    <source>
        <strain evidence="2 4">HL-109</strain>
    </source>
</reference>
<proteinExistence type="predicted"/>
<dbReference type="OrthoDB" id="3658990at2"/>
<name>A0A0P7X508_9HYPH</name>